<dbReference type="HOGENOM" id="CLU_2494345_0_0_4"/>
<dbReference type="AlphaFoldDB" id="A2SIV1"/>
<protein>
    <submittedName>
        <fullName evidence="2">Uncharacterized protein</fullName>
    </submittedName>
</protein>
<feature type="region of interest" description="Disordered" evidence="1">
    <location>
        <begin position="1"/>
        <end position="61"/>
    </location>
</feature>
<name>A2SIV1_METPP</name>
<evidence type="ECO:0000313" key="2">
    <source>
        <dbReference type="EMBL" id="ABM95490.1"/>
    </source>
</evidence>
<gene>
    <name evidence="2" type="ordered locus">Mpe_A2535</name>
</gene>
<organism evidence="2 3">
    <name type="scientific">Methylibium petroleiphilum (strain ATCC BAA-1232 / LMG 22953 / PM1)</name>
    <dbReference type="NCBI Taxonomy" id="420662"/>
    <lineage>
        <taxon>Bacteria</taxon>
        <taxon>Pseudomonadati</taxon>
        <taxon>Pseudomonadota</taxon>
        <taxon>Betaproteobacteria</taxon>
        <taxon>Burkholderiales</taxon>
        <taxon>Sphaerotilaceae</taxon>
        <taxon>Methylibium</taxon>
    </lineage>
</organism>
<accession>A2SIV1</accession>
<evidence type="ECO:0000256" key="1">
    <source>
        <dbReference type="SAM" id="MobiDB-lite"/>
    </source>
</evidence>
<evidence type="ECO:0000313" key="3">
    <source>
        <dbReference type="Proteomes" id="UP000000366"/>
    </source>
</evidence>
<dbReference type="KEGG" id="mpt:Mpe_A2535"/>
<keyword evidence="3" id="KW-1185">Reference proteome</keyword>
<feature type="compositionally biased region" description="Polar residues" evidence="1">
    <location>
        <begin position="1"/>
        <end position="19"/>
    </location>
</feature>
<reference evidence="2 3" key="1">
    <citation type="journal article" date="2007" name="J. Bacteriol.">
        <title>Whole-genome analysis of the methyl tert-butyl ether-degrading beta-proteobacterium Methylibium petroleiphilum PM1.</title>
        <authorList>
            <person name="Kane S.R."/>
            <person name="Chakicherla A.Y."/>
            <person name="Chain P.S.G."/>
            <person name="Schmidt R."/>
            <person name="Shin M.W."/>
            <person name="Legler T.C."/>
            <person name="Scow K.M."/>
            <person name="Larimer F.W."/>
            <person name="Lucas S.M."/>
            <person name="Richardson P.M."/>
            <person name="Hristova K.R."/>
        </authorList>
    </citation>
    <scope>NUCLEOTIDE SEQUENCE [LARGE SCALE GENOMIC DNA]</scope>
    <source>
        <strain evidence="3">ATCC BAA-1232 / LMG 22953 / PM1</strain>
    </source>
</reference>
<sequence length="86" mass="8549">MPLDASSTIASPGASASPTDSRDFGLISPVQEAARSMRPASTMPASAGVSPPPQATPQVSQACFQPATSACARCASPNHSLPPAAQ</sequence>
<dbReference type="EMBL" id="CP000555">
    <property type="protein sequence ID" value="ABM95490.1"/>
    <property type="molecule type" value="Genomic_DNA"/>
</dbReference>
<dbReference type="Proteomes" id="UP000000366">
    <property type="component" value="Chromosome"/>
</dbReference>
<proteinExistence type="predicted"/>